<dbReference type="KEGG" id="cqu:CpipJ_CPIJ018332"/>
<gene>
    <name evidence="3" type="primary">6052433</name>
    <name evidence="2" type="ORF">CpipJ_CPIJ018332</name>
</gene>
<reference evidence="2" key="1">
    <citation type="submission" date="2007-03" db="EMBL/GenBank/DDBJ databases">
        <title>Annotation of Culex pipiens quinquefasciatus.</title>
        <authorList>
            <consortium name="The Broad Institute Genome Sequencing Platform"/>
            <person name="Atkinson P.W."/>
            <person name="Hemingway J."/>
            <person name="Christensen B.M."/>
            <person name="Higgs S."/>
            <person name="Kodira C."/>
            <person name="Hannick L."/>
            <person name="Megy K."/>
            <person name="O'Leary S."/>
            <person name="Pearson M."/>
            <person name="Haas B.J."/>
            <person name="Mauceli E."/>
            <person name="Wortman J.R."/>
            <person name="Lee N.H."/>
            <person name="Guigo R."/>
            <person name="Stanke M."/>
            <person name="Alvarado L."/>
            <person name="Amedeo P."/>
            <person name="Antoine C.H."/>
            <person name="Arensburger P."/>
            <person name="Bidwell S.L."/>
            <person name="Crawford M."/>
            <person name="Camaro F."/>
            <person name="Devon K."/>
            <person name="Engels R."/>
            <person name="Hammond M."/>
            <person name="Howarth C."/>
            <person name="Koehrsen M."/>
            <person name="Lawson D."/>
            <person name="Montgomery P."/>
            <person name="Nene V."/>
            <person name="Nusbaum C."/>
            <person name="Puiu D."/>
            <person name="Romero-Severson J."/>
            <person name="Severson D.W."/>
            <person name="Shumway M."/>
            <person name="Sisk P."/>
            <person name="Stolte C."/>
            <person name="Zeng Q."/>
            <person name="Eisenstadt E."/>
            <person name="Fraser-Liggett C."/>
            <person name="Strausberg R."/>
            <person name="Galagan J."/>
            <person name="Birren B."/>
            <person name="Collins F.H."/>
        </authorList>
    </citation>
    <scope>NUCLEOTIDE SEQUENCE [LARGE SCALE GENOMIC DNA]</scope>
    <source>
        <strain evidence="2">JHB</strain>
    </source>
</reference>
<dbReference type="Proteomes" id="UP000002320">
    <property type="component" value="Unassembled WGS sequence"/>
</dbReference>
<dbReference type="VEuPathDB" id="VectorBase:CQUJHB002112"/>
<feature type="compositionally biased region" description="Basic and acidic residues" evidence="1">
    <location>
        <begin position="1006"/>
        <end position="1016"/>
    </location>
</feature>
<feature type="region of interest" description="Disordered" evidence="1">
    <location>
        <begin position="920"/>
        <end position="1023"/>
    </location>
</feature>
<dbReference type="STRING" id="7176.B0XGD6"/>
<evidence type="ECO:0000313" key="4">
    <source>
        <dbReference type="Proteomes" id="UP000002320"/>
    </source>
</evidence>
<dbReference type="VEuPathDB" id="VectorBase:CQUJHB000013"/>
<name>B0XGD6_CULQU</name>
<feature type="region of interest" description="Disordered" evidence="1">
    <location>
        <begin position="464"/>
        <end position="483"/>
    </location>
</feature>
<accession>B0XGD6</accession>
<dbReference type="PANTHER" id="PTHR33198">
    <property type="entry name" value="ANK_REP_REGION DOMAIN-CONTAINING PROTEIN-RELATED"/>
    <property type="match status" value="1"/>
</dbReference>
<proteinExistence type="predicted"/>
<feature type="compositionally biased region" description="Polar residues" evidence="1">
    <location>
        <begin position="474"/>
        <end position="483"/>
    </location>
</feature>
<reference evidence="3" key="2">
    <citation type="submission" date="2021-02" db="UniProtKB">
        <authorList>
            <consortium name="EnsemblMetazoa"/>
        </authorList>
    </citation>
    <scope>IDENTIFICATION</scope>
    <source>
        <strain evidence="3">JHB</strain>
    </source>
</reference>
<evidence type="ECO:0000313" key="2">
    <source>
        <dbReference type="EMBL" id="EDS27518.1"/>
    </source>
</evidence>
<dbReference type="EMBL" id="DS233017">
    <property type="protein sequence ID" value="EDS27518.1"/>
    <property type="molecule type" value="Genomic_DNA"/>
</dbReference>
<sequence length="1023" mass="110905">MDAKQFAQFMEQQKASMDKLISSFKSMAGQSAAGSSAADGSAAGGSAAGVAVPFVPLPPPLELEGDMERNYNFFENSWKNYASAVGMDAWHPDQKKRKTSVLLSVIGQAALKKYFNFELTEVQQGDPTLALAAIKAQVVRERNQVVDWSEFFSMEQWKEESIDDFVGRLKALAKLCKFGALEVDMVKFKIVTSNKWPHLRTTMLTAQNLTEARAVDLCRAEEVSEKHRSGNVNKVRRVASKCKFCGGRHEFAKGACPALGKKCNRCGGKNHFEKVCKVDRKKRSTKRVKELYGRSSDSEQTSEESDTEQESGDSATIGKIYDKSSHGGHVQADLDLFVGEKWQSVQCELDTGANANLVGQDWLIRVSGRNSPMLLPSRCRLQSFGGGHIPVLGEVKIPCKRNGPCKKLGFVKFCNSVSASTQRDPNDLIDIHRIKAHVVELTSSGDGHRHKGVPNRMQRKSFGVYEQPRKEPQTSKSVVQSTTPNGGEAVSVAVFDVVSVGSNAARSAQGPKLLKLAELIGEINTLKHPELVAAYVDQASAVMAWHQQNDFMQRKAGIFTVHLLPGLPKKANGVQGMLISRFAWNMTQIVPSAGSSLSHRSSISGHPDTTLEFVLLCLRNAVTLEGTFVDFQSAEPAKKDFLHLVEHLRLGETHSIEGVTTFSESDRHRKSMRLEESMWMELAQNGPRSKRHARDDQVESSPTVFETGLALQATTCWPVLVPEATPVWPGPVPETTPALPGPVLEAPTGWPDLVPEATPVWPDPVPETTPALLGPVLEAPASLDPVPGANQALPGLVPKAISALPDHVPEALNAMPGPVREAIQALPGPVPKAISTLPDRVPEEVTTLPGPVLEESVSLDPDPDAVQALPGPVPKAISTLPDLVPEDYTAPPAPVLEALASLDSFPDAAQALPCPVPKAIYSQPDRVPEAKPKKVGDSAINRDPAPKLDNPASPPDTSRAYRRTAPTTTNLNPNERETRTSRVSRISQIVIGAIKKRCVADAPNQADEREAQRPPDEGSSSVC</sequence>
<feature type="compositionally biased region" description="Acidic residues" evidence="1">
    <location>
        <begin position="300"/>
        <end position="311"/>
    </location>
</feature>
<dbReference type="CDD" id="cd05481">
    <property type="entry name" value="retropepsin_like_LTR_1"/>
    <property type="match status" value="1"/>
</dbReference>
<organism>
    <name type="scientific">Culex quinquefasciatus</name>
    <name type="common">Southern house mosquito</name>
    <name type="synonym">Culex pungens</name>
    <dbReference type="NCBI Taxonomy" id="7176"/>
    <lineage>
        <taxon>Eukaryota</taxon>
        <taxon>Metazoa</taxon>
        <taxon>Ecdysozoa</taxon>
        <taxon>Arthropoda</taxon>
        <taxon>Hexapoda</taxon>
        <taxon>Insecta</taxon>
        <taxon>Pterygota</taxon>
        <taxon>Neoptera</taxon>
        <taxon>Endopterygota</taxon>
        <taxon>Diptera</taxon>
        <taxon>Nematocera</taxon>
        <taxon>Culicoidea</taxon>
        <taxon>Culicidae</taxon>
        <taxon>Culicinae</taxon>
        <taxon>Culicini</taxon>
        <taxon>Culex</taxon>
        <taxon>Culex</taxon>
    </lineage>
</organism>
<dbReference type="AlphaFoldDB" id="B0XGD6"/>
<evidence type="ECO:0000256" key="1">
    <source>
        <dbReference type="SAM" id="MobiDB-lite"/>
    </source>
</evidence>
<dbReference type="InParanoid" id="B0XGD6"/>
<protein>
    <submittedName>
        <fullName evidence="2 3">Tetratricopeptide repeat protein, tpr</fullName>
    </submittedName>
</protein>
<feature type="compositionally biased region" description="Basic and acidic residues" evidence="1">
    <location>
        <begin position="926"/>
        <end position="936"/>
    </location>
</feature>
<dbReference type="HOGENOM" id="CLU_295652_0_0_1"/>
<feature type="region of interest" description="Disordered" evidence="1">
    <location>
        <begin position="287"/>
        <end position="322"/>
    </location>
</feature>
<dbReference type="OrthoDB" id="7758501at2759"/>
<keyword evidence="4" id="KW-1185">Reference proteome</keyword>
<dbReference type="EnsemblMetazoa" id="CPIJ018332-RA">
    <property type="protein sequence ID" value="CPIJ018332-PA"/>
    <property type="gene ID" value="CPIJ018332"/>
</dbReference>
<evidence type="ECO:0000313" key="3">
    <source>
        <dbReference type="EnsemblMetazoa" id="CPIJ018332-PA"/>
    </source>
</evidence>
<dbReference type="VEuPathDB" id="VectorBase:CPIJ018332"/>